<evidence type="ECO:0000313" key="3">
    <source>
        <dbReference type="WBParaSite" id="HCON_00054310-00001"/>
    </source>
</evidence>
<name>A0A7I4Y5D4_HAECO</name>
<dbReference type="Proteomes" id="UP000025227">
    <property type="component" value="Unplaced"/>
</dbReference>
<reference evidence="3" key="1">
    <citation type="submission" date="2020-12" db="UniProtKB">
        <authorList>
            <consortium name="WormBaseParasite"/>
        </authorList>
    </citation>
    <scope>IDENTIFICATION</scope>
    <source>
        <strain evidence="3">MHco3</strain>
    </source>
</reference>
<evidence type="ECO:0000256" key="1">
    <source>
        <dbReference type="SAM" id="MobiDB-lite"/>
    </source>
</evidence>
<dbReference type="AlphaFoldDB" id="A0A7I4Y5D4"/>
<dbReference type="OrthoDB" id="10362053at2759"/>
<proteinExistence type="predicted"/>
<evidence type="ECO:0000313" key="2">
    <source>
        <dbReference type="Proteomes" id="UP000025227"/>
    </source>
</evidence>
<protein>
    <submittedName>
        <fullName evidence="3">Uncharacterized protein</fullName>
    </submittedName>
</protein>
<accession>A0A7I4Y5D4</accession>
<feature type="compositionally biased region" description="Polar residues" evidence="1">
    <location>
        <begin position="200"/>
        <end position="209"/>
    </location>
</feature>
<dbReference type="WBParaSite" id="HCON_00054310-00001">
    <property type="protein sequence ID" value="HCON_00054310-00001"/>
    <property type="gene ID" value="HCON_00054310"/>
</dbReference>
<keyword evidence="2" id="KW-1185">Reference proteome</keyword>
<feature type="region of interest" description="Disordered" evidence="1">
    <location>
        <begin position="157"/>
        <end position="222"/>
    </location>
</feature>
<organism evidence="2 3">
    <name type="scientific">Haemonchus contortus</name>
    <name type="common">Barber pole worm</name>
    <dbReference type="NCBI Taxonomy" id="6289"/>
    <lineage>
        <taxon>Eukaryota</taxon>
        <taxon>Metazoa</taxon>
        <taxon>Ecdysozoa</taxon>
        <taxon>Nematoda</taxon>
        <taxon>Chromadorea</taxon>
        <taxon>Rhabditida</taxon>
        <taxon>Rhabditina</taxon>
        <taxon>Rhabditomorpha</taxon>
        <taxon>Strongyloidea</taxon>
        <taxon>Trichostrongylidae</taxon>
        <taxon>Haemonchus</taxon>
    </lineage>
</organism>
<sequence>MMQVRDAQCSSLLASTPVISSKGGSKTELDTSGAEAPLANIRYPTPIRRSAAKVRLKQVSKFPLKGTPQPTTLRPLSVSQDDQSVLWNKKTHDIFYALLDIVDGIKRKLDRMEDCFRRIDERMHTLDLRTPQETQTEVLRPDEPQYPTVLTTRCCESSHVKDDGSSTYGARALTSRKPPSSSRKKADAPVRRKPPRAATIQVSLNTSLPSKRRHLQTKDIRE</sequence>